<dbReference type="STRING" id="333140.AWW68_16525"/>
<dbReference type="AlphaFoldDB" id="A0A150X6J3"/>
<evidence type="ECO:0000313" key="5">
    <source>
        <dbReference type="Proteomes" id="UP000075606"/>
    </source>
</evidence>
<evidence type="ECO:0000259" key="3">
    <source>
        <dbReference type="Pfam" id="PF15902"/>
    </source>
</evidence>
<evidence type="ECO:0000313" key="4">
    <source>
        <dbReference type="EMBL" id="KYG74338.1"/>
    </source>
</evidence>
<feature type="region of interest" description="Disordered" evidence="2">
    <location>
        <begin position="516"/>
        <end position="535"/>
    </location>
</feature>
<dbReference type="InterPro" id="IPR050310">
    <property type="entry name" value="VPS10-sortilin"/>
</dbReference>
<dbReference type="PANTHER" id="PTHR12106">
    <property type="entry name" value="SORTILIN RELATED"/>
    <property type="match status" value="1"/>
</dbReference>
<dbReference type="PANTHER" id="PTHR12106:SF27">
    <property type="entry name" value="SORTILIN-RELATED RECEPTOR"/>
    <property type="match status" value="1"/>
</dbReference>
<keyword evidence="1" id="KW-0677">Repeat</keyword>
<protein>
    <recommendedName>
        <fullName evidence="3">Sortilin N-terminal domain-containing protein</fullName>
    </recommendedName>
</protein>
<dbReference type="EMBL" id="LRPC01000028">
    <property type="protein sequence ID" value="KYG74338.1"/>
    <property type="molecule type" value="Genomic_DNA"/>
</dbReference>
<feature type="compositionally biased region" description="Basic and acidic residues" evidence="2">
    <location>
        <begin position="786"/>
        <end position="798"/>
    </location>
</feature>
<organism evidence="4 5">
    <name type="scientific">Roseivirga spongicola</name>
    <dbReference type="NCBI Taxonomy" id="333140"/>
    <lineage>
        <taxon>Bacteria</taxon>
        <taxon>Pseudomonadati</taxon>
        <taxon>Bacteroidota</taxon>
        <taxon>Cytophagia</taxon>
        <taxon>Cytophagales</taxon>
        <taxon>Roseivirgaceae</taxon>
        <taxon>Roseivirga</taxon>
    </lineage>
</organism>
<dbReference type="InterPro" id="IPR031778">
    <property type="entry name" value="Sortilin_N"/>
</dbReference>
<name>A0A150X6J3_9BACT</name>
<accession>A0A150X6J3</accession>
<dbReference type="Pfam" id="PF15902">
    <property type="entry name" value="Sortilin-Vps10"/>
    <property type="match status" value="1"/>
</dbReference>
<dbReference type="Proteomes" id="UP000075606">
    <property type="component" value="Unassembled WGS sequence"/>
</dbReference>
<dbReference type="Gene3D" id="2.130.10.10">
    <property type="entry name" value="YVTN repeat-like/Quinoprotein amine dehydrogenase"/>
    <property type="match status" value="4"/>
</dbReference>
<feature type="region of interest" description="Disordered" evidence="2">
    <location>
        <begin position="786"/>
        <end position="818"/>
    </location>
</feature>
<evidence type="ECO:0000256" key="1">
    <source>
        <dbReference type="ARBA" id="ARBA00022737"/>
    </source>
</evidence>
<dbReference type="InterPro" id="IPR015943">
    <property type="entry name" value="WD40/YVTN_repeat-like_dom_sf"/>
</dbReference>
<sequence length="1080" mass="121067">MLLFTVSTGWAQKVDMDIFKDMKARSIGPAAMSGRITAIDVVQSNPDIIYAGAASGGVWKSTGGGLNWEPIFDDEAVQGIGAIAINQKNPDVVWVGTGEGNPRNSVSSGYGVYKTIDGGKTWELMGLELTRNIHRIYIHPENPDVVYVGAIGSPWGEHEERGVYRTQDGGKTWEKILYTNNLSGVADMVADPSNPDKIFVAMWEHKRWPWTFKSGGEGSGLYVTLDGGDTWKNLTGEGGLPKGPYGRIGLTIVHNKPNFMYAMIESKENALYRSEDGGMTWKQTTTAAKEGNMGNRPFYYSSIYADPDNENRLYSLYSMVSRSEDGGKSFEVIIPYSGVHPDHHAWWIHPEDPEFMVDGNDGGLNITRDMGKSWRFTEKIPVGQFYHVNVDNEFPYNLYGGMQDNGSWVGPSYVFNYAGVRNSDWQELSFGDGFDVAPIPGDSRYGYTMSQQGNVTRYDRVSGYTKTVKPTSQDTAVELRFNWNAPVAIDPHNPNGVYYASQFVHYSSNRGDDWTRISPDLTTNDPEKQKQNESGGLTIDATGAENHTTIIALAPSPVERDVIWAGTDDGNLQITRDNGETWTNVGAKLPGLPAGSWIPQIRASTYNAGEAWVVANNYRRNDWSAYAYHTSDYGQTWTRIADNNKVFGYTLTILQDPIEPNLVFLGTENGLYVSFDKAQNWNKWNHGYPNVSTYDLAYQEREHDLAIGTFGRAFYVLDDIRPLREFAARGANSAKNEDLIVFDIADAYQMTYRQPAGMRFPADGGSYEGQNKYFGRAAVKFYVKDDEAKEETPEPENNRRRKKKNQEEEAKPEAKKLPSRIKMTVLDNSGDTIRTSESTYKKGQVNTISWDLNRRNPYPVEITGGGGGRFGGFGGGRNREQTAGEVLPGDYTVVLELGDNKVEKTVTVHTDPRIEVNLNDLRAKQNFQDEILKMSQTWAKLTNRVREADEIISKVEAQIKEEDDKEKTKALSEALKTVKAEFEEVQKLTTGIRQERGQAVAPVRYTTAGNWIGQARRYASSRLTAPGPNERDLKENAEKMMNEAVQEVNDFFSNDWPAFQRAYQQVSFNFFKDFSSPIRN</sequence>
<feature type="compositionally biased region" description="Basic and acidic residues" evidence="2">
    <location>
        <begin position="805"/>
        <end position="816"/>
    </location>
</feature>
<comment type="caution">
    <text evidence="4">The sequence shown here is derived from an EMBL/GenBank/DDBJ whole genome shotgun (WGS) entry which is preliminary data.</text>
</comment>
<gene>
    <name evidence="4" type="ORF">AWW68_16525</name>
</gene>
<evidence type="ECO:0000256" key="2">
    <source>
        <dbReference type="SAM" id="MobiDB-lite"/>
    </source>
</evidence>
<dbReference type="SUPFAM" id="SSF110296">
    <property type="entry name" value="Oligoxyloglucan reducing end-specific cellobiohydrolase"/>
    <property type="match status" value="2"/>
</dbReference>
<keyword evidence="5" id="KW-1185">Reference proteome</keyword>
<proteinExistence type="predicted"/>
<dbReference type="CDD" id="cd15482">
    <property type="entry name" value="Sialidase_non-viral"/>
    <property type="match status" value="1"/>
</dbReference>
<reference evidence="4 5" key="1">
    <citation type="submission" date="2016-01" db="EMBL/GenBank/DDBJ databases">
        <title>Genome sequencing of Roseivirga spongicola UST030701-084.</title>
        <authorList>
            <person name="Selvaratnam C."/>
            <person name="Thevarajoo S."/>
            <person name="Goh K.M."/>
            <person name="Ee R."/>
            <person name="Chan K.-G."/>
            <person name="Chong C.S."/>
        </authorList>
    </citation>
    <scope>NUCLEOTIDE SEQUENCE [LARGE SCALE GENOMIC DNA]</scope>
    <source>
        <strain evidence="4 5">UST030701-084</strain>
    </source>
</reference>
<feature type="domain" description="Sortilin N-terminal" evidence="3">
    <location>
        <begin position="112"/>
        <end position="235"/>
    </location>
</feature>